<dbReference type="InterPro" id="IPR015915">
    <property type="entry name" value="Kelch-typ_b-propeller"/>
</dbReference>
<dbReference type="PIRSF" id="PIRSF037037">
    <property type="entry name" value="Kelch-like_protein_gigaxonin"/>
    <property type="match status" value="1"/>
</dbReference>
<dbReference type="PANTHER" id="PTHR24412:SF451">
    <property type="entry name" value="KELCH-LIKE PROTEIN 20"/>
    <property type="match status" value="1"/>
</dbReference>
<dbReference type="Gene3D" id="3.30.710.10">
    <property type="entry name" value="Potassium Channel Kv1.1, Chain A"/>
    <property type="match status" value="1"/>
</dbReference>
<keyword evidence="2" id="KW-0880">Kelch repeat</keyword>
<dbReference type="Gene3D" id="2.120.10.80">
    <property type="entry name" value="Kelch-type beta propeller"/>
    <property type="match status" value="1"/>
</dbReference>
<evidence type="ECO:0000313" key="7">
    <source>
        <dbReference type="Proteomes" id="UP000230750"/>
    </source>
</evidence>
<evidence type="ECO:0000256" key="1">
    <source>
        <dbReference type="ARBA" id="ARBA00004906"/>
    </source>
</evidence>
<dbReference type="SUPFAM" id="SSF117281">
    <property type="entry name" value="Kelch motif"/>
    <property type="match status" value="1"/>
</dbReference>
<dbReference type="Pfam" id="PF01344">
    <property type="entry name" value="Kelch_1"/>
    <property type="match status" value="2"/>
</dbReference>
<dbReference type="InterPro" id="IPR000210">
    <property type="entry name" value="BTB/POZ_dom"/>
</dbReference>
<dbReference type="PROSITE" id="PS50097">
    <property type="entry name" value="BTB"/>
    <property type="match status" value="1"/>
</dbReference>
<comment type="caution">
    <text evidence="6">The sequence shown here is derived from an EMBL/GenBank/DDBJ whole genome shotgun (WGS) entry which is preliminary data.</text>
</comment>
<organism evidence="6 7">
    <name type="scientific">Stichopus japonicus</name>
    <name type="common">Sea cucumber</name>
    <dbReference type="NCBI Taxonomy" id="307972"/>
    <lineage>
        <taxon>Eukaryota</taxon>
        <taxon>Metazoa</taxon>
        <taxon>Echinodermata</taxon>
        <taxon>Eleutherozoa</taxon>
        <taxon>Echinozoa</taxon>
        <taxon>Holothuroidea</taxon>
        <taxon>Aspidochirotacea</taxon>
        <taxon>Aspidochirotida</taxon>
        <taxon>Stichopodidae</taxon>
        <taxon>Apostichopus</taxon>
    </lineage>
</organism>
<dbReference type="SMART" id="SM00612">
    <property type="entry name" value="Kelch"/>
    <property type="match status" value="6"/>
</dbReference>
<keyword evidence="4" id="KW-0833">Ubl conjugation pathway</keyword>
<dbReference type="OrthoDB" id="45365at2759"/>
<dbReference type="InterPro" id="IPR017096">
    <property type="entry name" value="BTB-kelch_protein"/>
</dbReference>
<feature type="domain" description="BTB" evidence="5">
    <location>
        <begin position="66"/>
        <end position="133"/>
    </location>
</feature>
<dbReference type="STRING" id="307972.A0A2G8L9T4"/>
<dbReference type="SMART" id="SM00875">
    <property type="entry name" value="BACK"/>
    <property type="match status" value="1"/>
</dbReference>
<evidence type="ECO:0000256" key="4">
    <source>
        <dbReference type="ARBA" id="ARBA00022786"/>
    </source>
</evidence>
<reference evidence="6 7" key="1">
    <citation type="journal article" date="2017" name="PLoS Biol.">
        <title>The sea cucumber genome provides insights into morphological evolution and visceral regeneration.</title>
        <authorList>
            <person name="Zhang X."/>
            <person name="Sun L."/>
            <person name="Yuan J."/>
            <person name="Sun Y."/>
            <person name="Gao Y."/>
            <person name="Zhang L."/>
            <person name="Li S."/>
            <person name="Dai H."/>
            <person name="Hamel J.F."/>
            <person name="Liu C."/>
            <person name="Yu Y."/>
            <person name="Liu S."/>
            <person name="Lin W."/>
            <person name="Guo K."/>
            <person name="Jin S."/>
            <person name="Xu P."/>
            <person name="Storey K.B."/>
            <person name="Huan P."/>
            <person name="Zhang T."/>
            <person name="Zhou Y."/>
            <person name="Zhang J."/>
            <person name="Lin C."/>
            <person name="Li X."/>
            <person name="Xing L."/>
            <person name="Huo D."/>
            <person name="Sun M."/>
            <person name="Wang L."/>
            <person name="Mercier A."/>
            <person name="Li F."/>
            <person name="Yang H."/>
            <person name="Xiang J."/>
        </authorList>
    </citation>
    <scope>NUCLEOTIDE SEQUENCE [LARGE SCALE GENOMIC DNA]</scope>
    <source>
        <strain evidence="6">Shaxun</strain>
        <tissue evidence="6">Muscle</tissue>
    </source>
</reference>
<dbReference type="InterPro" id="IPR011705">
    <property type="entry name" value="BACK"/>
</dbReference>
<dbReference type="Pfam" id="PF07707">
    <property type="entry name" value="BACK"/>
    <property type="match status" value="1"/>
</dbReference>
<accession>A0A2G8L9T4</accession>
<protein>
    <submittedName>
        <fullName evidence="6">Putative kelch-like protein 12</fullName>
    </submittedName>
</protein>
<keyword evidence="3" id="KW-0677">Repeat</keyword>
<dbReference type="SUPFAM" id="SSF54695">
    <property type="entry name" value="POZ domain"/>
    <property type="match status" value="1"/>
</dbReference>
<dbReference type="Proteomes" id="UP000230750">
    <property type="component" value="Unassembled WGS sequence"/>
</dbReference>
<evidence type="ECO:0000256" key="2">
    <source>
        <dbReference type="ARBA" id="ARBA00022441"/>
    </source>
</evidence>
<evidence type="ECO:0000313" key="6">
    <source>
        <dbReference type="EMBL" id="PIK57023.1"/>
    </source>
</evidence>
<evidence type="ECO:0000259" key="5">
    <source>
        <dbReference type="PROSITE" id="PS50097"/>
    </source>
</evidence>
<dbReference type="FunFam" id="1.25.40.420:FF:000001">
    <property type="entry name" value="Kelch-like family member 12"/>
    <property type="match status" value="1"/>
</dbReference>
<dbReference type="AlphaFoldDB" id="A0A2G8L9T4"/>
<dbReference type="EMBL" id="MRZV01000156">
    <property type="protein sequence ID" value="PIK57023.1"/>
    <property type="molecule type" value="Genomic_DNA"/>
</dbReference>
<sequence>MELEGDTPRKYQKSTAVESAKLNHSIALQDGCISSSELEDSHTMRQLHALNMLTLMREMHSRQTLCDVALLVQGQTIHAHRLVLAACSPYFNAMFTSNLKECQEETITLCEHDSESIQEIVNFAYSGKLDLTENNVQALLNAACLLQIEPIISTCCDFLKTQLHHSNCLGIQTFAESHGCFDLRQAAESFARQNFTQVVSQEEFLQLSSKDLIKLIEHDSLNVPNEEEVYKAVMTWLRHDWDARKQFVGDVFEYVRLPLLAWEFLNSRVVRDKITDISARCHRFFDEARRFHASEFYPGLHWEVNVRTIPRDSFNHCQYIYVIGGESRPSRTTLRSFERYQPVLNNWVSLPSMKSSRRGVGVAIFENKIFAVGGANESPLRDVESFNIQTGTWWTVASMHSARSSVAVAMLRGKLYAFGGYDGMTSVATAEEYDPHANEWSSIADMSSSRSMAAGVTYEDCVYVIGGYSGSSDLSSVECYNPMRKEWQAVTSMTSPRSMMAATVLKERIYVVGGCGSSGSLSEVEYYNPNEKMWYHVRSMCNPRSGLGLAAINQKLYALGGCNGSTNLETIERYDEVEDSWKVVSKMPSAIYRFGSCAGR</sequence>
<dbReference type="Pfam" id="PF24681">
    <property type="entry name" value="Kelch_KLHDC2_KLHL20_DRC7"/>
    <property type="match status" value="1"/>
</dbReference>
<comment type="pathway">
    <text evidence="1">Protein modification; protein ubiquitination.</text>
</comment>
<gene>
    <name evidence="6" type="ORF">BSL78_06065</name>
</gene>
<dbReference type="InterPro" id="IPR011333">
    <property type="entry name" value="SKP1/BTB/POZ_sf"/>
</dbReference>
<dbReference type="PANTHER" id="PTHR24412">
    <property type="entry name" value="KELCH PROTEIN"/>
    <property type="match status" value="1"/>
</dbReference>
<proteinExistence type="predicted"/>
<dbReference type="Gene3D" id="1.25.40.420">
    <property type="match status" value="1"/>
</dbReference>
<evidence type="ECO:0000256" key="3">
    <source>
        <dbReference type="ARBA" id="ARBA00022737"/>
    </source>
</evidence>
<keyword evidence="7" id="KW-1185">Reference proteome</keyword>
<dbReference type="InterPro" id="IPR006652">
    <property type="entry name" value="Kelch_1"/>
</dbReference>
<name>A0A2G8L9T4_STIJA</name>
<dbReference type="Pfam" id="PF00651">
    <property type="entry name" value="BTB"/>
    <property type="match status" value="1"/>
</dbReference>
<dbReference type="SMART" id="SM00225">
    <property type="entry name" value="BTB"/>
    <property type="match status" value="1"/>
</dbReference>